<keyword evidence="3" id="KW-1185">Reference proteome</keyword>
<accession>A0ABD3SGA9</accession>
<gene>
    <name evidence="2" type="ORF">ACHAXA_010477</name>
</gene>
<reference evidence="2 3" key="1">
    <citation type="submission" date="2024-10" db="EMBL/GenBank/DDBJ databases">
        <title>Updated reference genomes for cyclostephanoid diatoms.</title>
        <authorList>
            <person name="Roberts W.R."/>
            <person name="Alverson A.J."/>
        </authorList>
    </citation>
    <scope>NUCLEOTIDE SEQUENCE [LARGE SCALE GENOMIC DNA]</scope>
    <source>
        <strain evidence="2 3">AJA228-03</strain>
    </source>
</reference>
<dbReference type="InterPro" id="IPR029069">
    <property type="entry name" value="HotDog_dom_sf"/>
</dbReference>
<dbReference type="PANTHER" id="PTHR13078">
    <property type="entry name" value="PEROXISOMAL MULTIFUNCTIONAL ENZYME TYPE 2-RELATED"/>
    <property type="match status" value="1"/>
</dbReference>
<proteinExistence type="predicted"/>
<evidence type="ECO:0000313" key="2">
    <source>
        <dbReference type="EMBL" id="KAL3823342.1"/>
    </source>
</evidence>
<feature type="region of interest" description="Disordered" evidence="1">
    <location>
        <begin position="285"/>
        <end position="327"/>
    </location>
</feature>
<dbReference type="EMBL" id="JALLPB020000040">
    <property type="protein sequence ID" value="KAL3823342.1"/>
    <property type="molecule type" value="Genomic_DNA"/>
</dbReference>
<name>A0ABD3SGA9_9STRA</name>
<sequence>MSSSSSSSGPSMGVGDDVGNDAEKRSFVAYYTRRDVVLYALGIGCHGDHDDHDDHDDDDDEDGREVVVIDECHHRELRYVYEDHPYFMAFPTFPLSLPFVAESRDMAWDADVDRVLLHHRRGGGRRRSHSIGGIRPFPPEFLIYRDRNDDGSDYCGYLPRRFLRDESSIDRSNLTVLHVSQGLELCEFTSSTSFVGPDYRVVVDDDAAECADDVVPSMVNDPIMSMYLETYIASVVPRKIGTFVTSVTTYNRNDGKCVAKSWMVALISGLDPCAVIPFGVPNPTRRRADEGGGGGTVHDVRRMGRNDRFGDVGRADDGDDDVGAIDETTNTTTMTTPITTTASEMITTIVRYRIPKNAALLYRLSGDYNPIHVEGIPPDGVYSRYRRRSDDDGKVQRRPVLHGLCTMGYALRAVLDHVHRRHRSRLVHPRGGGSCERRNESMRLSFVRCDFVGPVFPKDVLRVEVRDYGWTTRCSSCDNVDVMTALDVRFRVFRGRRRGEGAMEIDGRRRDVAVVDNGRAEFCLVGSGSDVVDAVCRL</sequence>
<feature type="compositionally biased region" description="Basic and acidic residues" evidence="1">
    <location>
        <begin position="298"/>
        <end position="316"/>
    </location>
</feature>
<dbReference type="PANTHER" id="PTHR13078:SF56">
    <property type="entry name" value="PEROXISOMAL MULTIFUNCTIONAL ENZYME TYPE 2"/>
    <property type="match status" value="1"/>
</dbReference>
<dbReference type="SUPFAM" id="SSF54637">
    <property type="entry name" value="Thioesterase/thiol ester dehydrase-isomerase"/>
    <property type="match status" value="2"/>
</dbReference>
<evidence type="ECO:0000256" key="1">
    <source>
        <dbReference type="SAM" id="MobiDB-lite"/>
    </source>
</evidence>
<dbReference type="Gene3D" id="3.10.129.10">
    <property type="entry name" value="Hotdog Thioesterase"/>
    <property type="match status" value="2"/>
</dbReference>
<evidence type="ECO:0008006" key="4">
    <source>
        <dbReference type="Google" id="ProtNLM"/>
    </source>
</evidence>
<dbReference type="Proteomes" id="UP001530377">
    <property type="component" value="Unassembled WGS sequence"/>
</dbReference>
<comment type="caution">
    <text evidence="2">The sequence shown here is derived from an EMBL/GenBank/DDBJ whole genome shotgun (WGS) entry which is preliminary data.</text>
</comment>
<organism evidence="2 3">
    <name type="scientific">Cyclostephanos tholiformis</name>
    <dbReference type="NCBI Taxonomy" id="382380"/>
    <lineage>
        <taxon>Eukaryota</taxon>
        <taxon>Sar</taxon>
        <taxon>Stramenopiles</taxon>
        <taxon>Ochrophyta</taxon>
        <taxon>Bacillariophyta</taxon>
        <taxon>Coscinodiscophyceae</taxon>
        <taxon>Thalassiosirophycidae</taxon>
        <taxon>Stephanodiscales</taxon>
        <taxon>Stephanodiscaceae</taxon>
        <taxon>Cyclostephanos</taxon>
    </lineage>
</organism>
<evidence type="ECO:0000313" key="3">
    <source>
        <dbReference type="Proteomes" id="UP001530377"/>
    </source>
</evidence>
<dbReference type="AlphaFoldDB" id="A0ABD3SGA9"/>
<protein>
    <recommendedName>
        <fullName evidence="4">MaoC-like domain-containing protein</fullName>
    </recommendedName>
</protein>